<accession>A0ABP5HN78</accession>
<evidence type="ECO:0000313" key="5">
    <source>
        <dbReference type="Proteomes" id="UP001500016"/>
    </source>
</evidence>
<keyword evidence="1 4" id="KW-0489">Methyltransferase</keyword>
<dbReference type="GO" id="GO:0008168">
    <property type="term" value="F:methyltransferase activity"/>
    <property type="evidence" value="ECO:0007669"/>
    <property type="project" value="UniProtKB-KW"/>
</dbReference>
<comment type="caution">
    <text evidence="4">The sequence shown here is derived from an EMBL/GenBank/DDBJ whole genome shotgun (WGS) entry which is preliminary data.</text>
</comment>
<evidence type="ECO:0000313" key="4">
    <source>
        <dbReference type="EMBL" id="GAA2079739.1"/>
    </source>
</evidence>
<dbReference type="CDD" id="cd02440">
    <property type="entry name" value="AdoMet_MTases"/>
    <property type="match status" value="1"/>
</dbReference>
<feature type="domain" description="Methyltransferase" evidence="3">
    <location>
        <begin position="44"/>
        <end position="143"/>
    </location>
</feature>
<dbReference type="PANTHER" id="PTHR44942">
    <property type="entry name" value="METHYLTRANSF_11 DOMAIN-CONTAINING PROTEIN"/>
    <property type="match status" value="1"/>
</dbReference>
<dbReference type="PANTHER" id="PTHR44942:SF4">
    <property type="entry name" value="METHYLTRANSFERASE TYPE 11 DOMAIN-CONTAINING PROTEIN"/>
    <property type="match status" value="1"/>
</dbReference>
<evidence type="ECO:0000256" key="1">
    <source>
        <dbReference type="ARBA" id="ARBA00022603"/>
    </source>
</evidence>
<evidence type="ECO:0000259" key="3">
    <source>
        <dbReference type="Pfam" id="PF13649"/>
    </source>
</evidence>
<dbReference type="RefSeq" id="WP_344529559.1">
    <property type="nucleotide sequence ID" value="NZ_BAAAPE010000009.1"/>
</dbReference>
<gene>
    <name evidence="4" type="ORF">GCM10009801_37540</name>
</gene>
<evidence type="ECO:0000256" key="2">
    <source>
        <dbReference type="ARBA" id="ARBA00022679"/>
    </source>
</evidence>
<dbReference type="InterPro" id="IPR029063">
    <property type="entry name" value="SAM-dependent_MTases_sf"/>
</dbReference>
<proteinExistence type="predicted"/>
<protein>
    <submittedName>
        <fullName evidence="4">Class I SAM-dependent methyltransferase</fullName>
    </submittedName>
</protein>
<organism evidence="4 5">
    <name type="scientific">Streptomyces albiaxialis</name>
    <dbReference type="NCBI Taxonomy" id="329523"/>
    <lineage>
        <taxon>Bacteria</taxon>
        <taxon>Bacillati</taxon>
        <taxon>Actinomycetota</taxon>
        <taxon>Actinomycetes</taxon>
        <taxon>Kitasatosporales</taxon>
        <taxon>Streptomycetaceae</taxon>
        <taxon>Streptomyces</taxon>
    </lineage>
</organism>
<dbReference type="EMBL" id="BAAAPE010000009">
    <property type="protein sequence ID" value="GAA2079739.1"/>
    <property type="molecule type" value="Genomic_DNA"/>
</dbReference>
<name>A0ABP5HN78_9ACTN</name>
<dbReference type="Pfam" id="PF13649">
    <property type="entry name" value="Methyltransf_25"/>
    <property type="match status" value="1"/>
</dbReference>
<dbReference type="Gene3D" id="3.40.50.150">
    <property type="entry name" value="Vaccinia Virus protein VP39"/>
    <property type="match status" value="1"/>
</dbReference>
<sequence length="269" mass="28298">MTVGFAGFAGEVAEFYARFRRGYPPEVFDALRDVFALTERDAALDLGCGTGQLAVPLAGLVGTVVGMDPEPDMLRLARETAAARGVDNAVWALGSDADVPALGALLGGPGGRQLAVATVGQALHWMRHEELFRALLPLLRPGGGVAVVANGAPLWLQDSDWSRALKGVLEEHFRTELKASCGTGPEDRARYAAALEDAGYGGVRETVTEYRAPLTFEEIVGGVWSAVPASALPPPEGRAAFAERLRAALPAGEGFTEDVRLSVLLAHAP</sequence>
<reference evidence="5" key="1">
    <citation type="journal article" date="2019" name="Int. J. Syst. Evol. Microbiol.">
        <title>The Global Catalogue of Microorganisms (GCM) 10K type strain sequencing project: providing services to taxonomists for standard genome sequencing and annotation.</title>
        <authorList>
            <consortium name="The Broad Institute Genomics Platform"/>
            <consortium name="The Broad Institute Genome Sequencing Center for Infectious Disease"/>
            <person name="Wu L."/>
            <person name="Ma J."/>
        </authorList>
    </citation>
    <scope>NUCLEOTIDE SEQUENCE [LARGE SCALE GENOMIC DNA]</scope>
    <source>
        <strain evidence="5">JCM 15478</strain>
    </source>
</reference>
<dbReference type="InterPro" id="IPR041698">
    <property type="entry name" value="Methyltransf_25"/>
</dbReference>
<dbReference type="GO" id="GO:0032259">
    <property type="term" value="P:methylation"/>
    <property type="evidence" value="ECO:0007669"/>
    <property type="project" value="UniProtKB-KW"/>
</dbReference>
<dbReference type="SUPFAM" id="SSF53335">
    <property type="entry name" value="S-adenosyl-L-methionine-dependent methyltransferases"/>
    <property type="match status" value="1"/>
</dbReference>
<keyword evidence="5" id="KW-1185">Reference proteome</keyword>
<dbReference type="InterPro" id="IPR051052">
    <property type="entry name" value="Diverse_substrate_MTase"/>
</dbReference>
<keyword evidence="2" id="KW-0808">Transferase</keyword>
<dbReference type="Proteomes" id="UP001500016">
    <property type="component" value="Unassembled WGS sequence"/>
</dbReference>